<name>A0A4D8PLT7_9PROT</name>
<geneLocation type="plasmid" evidence="3 4">
    <name>p1</name>
</geneLocation>
<evidence type="ECO:0000259" key="2">
    <source>
        <dbReference type="Pfam" id="PF15978"/>
    </source>
</evidence>
<proteinExistence type="predicted"/>
<evidence type="ECO:0000313" key="4">
    <source>
        <dbReference type="Proteomes" id="UP000298595"/>
    </source>
</evidence>
<feature type="domain" description="Transposon Tn7 transposition protein TnsD C-terminal" evidence="2">
    <location>
        <begin position="367"/>
        <end position="443"/>
    </location>
</feature>
<accession>A0A4D8PLT7</accession>
<feature type="domain" description="TniQ" evidence="1">
    <location>
        <begin position="25"/>
        <end position="182"/>
    </location>
</feature>
<dbReference type="Pfam" id="PF06527">
    <property type="entry name" value="TniQ"/>
    <property type="match status" value="1"/>
</dbReference>
<protein>
    <submittedName>
        <fullName evidence="3">Uncharacterized protein</fullName>
    </submittedName>
</protein>
<keyword evidence="3" id="KW-0614">Plasmid</keyword>
<reference evidence="3 4" key="1">
    <citation type="submission" date="2018-09" db="EMBL/GenBank/DDBJ databases">
        <title>Whole genome based analysis of evolution and adaptive divergence in Indian and Brazilian strains of Azospirillum brasilense.</title>
        <authorList>
            <person name="Singh C."/>
            <person name="Tripathi A.K."/>
        </authorList>
    </citation>
    <scope>NUCLEOTIDE SEQUENCE [LARGE SCALE GENOMIC DNA]</scope>
    <source>
        <strain evidence="3 4">MTCC4035</strain>
        <plasmid evidence="3 4">p1</plasmid>
    </source>
</reference>
<dbReference type="EMBL" id="CP032322">
    <property type="protein sequence ID" value="QCN97447.1"/>
    <property type="molecule type" value="Genomic_DNA"/>
</dbReference>
<dbReference type="InterPro" id="IPR032750">
    <property type="entry name" value="TnsD_C"/>
</dbReference>
<gene>
    <name evidence="3" type="ORF">D3093_19650</name>
</gene>
<organism evidence="3 4">
    <name type="scientific">Azospirillum argentinense</name>
    <dbReference type="NCBI Taxonomy" id="2970906"/>
    <lineage>
        <taxon>Bacteria</taxon>
        <taxon>Pseudomonadati</taxon>
        <taxon>Pseudomonadota</taxon>
        <taxon>Alphaproteobacteria</taxon>
        <taxon>Rhodospirillales</taxon>
        <taxon>Azospirillaceae</taxon>
        <taxon>Azospirillum</taxon>
    </lineage>
</organism>
<dbReference type="Pfam" id="PF15978">
    <property type="entry name" value="TnsD"/>
    <property type="match status" value="1"/>
</dbReference>
<evidence type="ECO:0000259" key="1">
    <source>
        <dbReference type="Pfam" id="PF06527"/>
    </source>
</evidence>
<evidence type="ECO:0000313" key="3">
    <source>
        <dbReference type="EMBL" id="QCN97447.1"/>
    </source>
</evidence>
<dbReference type="InterPro" id="IPR009492">
    <property type="entry name" value="TniQ"/>
</dbReference>
<dbReference type="KEGG" id="aare:D3093_19650"/>
<dbReference type="AlphaFoldDB" id="A0A4D8PLT7"/>
<dbReference type="Proteomes" id="UP000298595">
    <property type="component" value="Plasmid p1"/>
</dbReference>
<sequence>MQPFSTPGWSGRRWRISPREDRMLPYFPSIYPDELLYSVVARYHRHTGTDHPKLTMAELFGNRNVLLTPFLVGQLRDLARRLPAERGLTPERLAVTATFYPYCVAYEPPPVRRAMLDAITHRPTERRFATWDIAANPLHFAGTLRWCRACAVEAAERYGEPYWRRAHQLPGVLVCPEHGVPLMVATNAPPSTAEHQSLVTAPSADDALGVPQPAWAADGACLATLREIARRSSRLLEAAPFNGSAASRLSALAGLGLTDALGQANPRLLSAAYTAFIEPVRSVLPEARGIGWLAAMTNPQGPPVHPLHHILFDLLLDSLSRPHSGNTTNIKPAQRRMAQGEPPLRGQAQAEAVGMESTTGCRPPWIWMTTSSARPQQTRTRRKPVDWPALDQDLAARIRKASADLLDDSPRRRITKNAIRTRLGTMTDTDRWRDRLPEARRALGEVTETTEAFRKRLIARALASLGPQAPFASIPLVRKLSGVTRASNPLIEAALAEQAMGKGE</sequence>